<dbReference type="PROSITE" id="PS50110">
    <property type="entry name" value="RESPONSE_REGULATORY"/>
    <property type="match status" value="1"/>
</dbReference>
<feature type="domain" description="Response regulatory" evidence="3">
    <location>
        <begin position="4"/>
        <end position="116"/>
    </location>
</feature>
<dbReference type="SUPFAM" id="SSF52172">
    <property type="entry name" value="CheY-like"/>
    <property type="match status" value="1"/>
</dbReference>
<accession>A0AAX4HT88</accession>
<protein>
    <submittedName>
        <fullName evidence="4">Response regulator</fullName>
    </submittedName>
</protein>
<dbReference type="RefSeq" id="WP_321398765.1">
    <property type="nucleotide sequence ID" value="NZ_CP139487.1"/>
</dbReference>
<dbReference type="Proteomes" id="UP001324634">
    <property type="component" value="Chromosome"/>
</dbReference>
<organism evidence="4 5">
    <name type="scientific">Peredibacter starrii</name>
    <dbReference type="NCBI Taxonomy" id="28202"/>
    <lineage>
        <taxon>Bacteria</taxon>
        <taxon>Pseudomonadati</taxon>
        <taxon>Bdellovibrionota</taxon>
        <taxon>Bacteriovoracia</taxon>
        <taxon>Bacteriovoracales</taxon>
        <taxon>Bacteriovoracaceae</taxon>
        <taxon>Peredibacter</taxon>
    </lineage>
</organism>
<name>A0AAX4HT88_9BACT</name>
<dbReference type="InterPro" id="IPR011006">
    <property type="entry name" value="CheY-like_superfamily"/>
</dbReference>
<feature type="modified residue" description="4-aspartylphosphate" evidence="2">
    <location>
        <position position="53"/>
    </location>
</feature>
<evidence type="ECO:0000313" key="5">
    <source>
        <dbReference type="Proteomes" id="UP001324634"/>
    </source>
</evidence>
<dbReference type="EMBL" id="CP139487">
    <property type="protein sequence ID" value="WPU66497.1"/>
    <property type="molecule type" value="Genomic_DNA"/>
</dbReference>
<dbReference type="Pfam" id="PF00072">
    <property type="entry name" value="Response_reg"/>
    <property type="match status" value="1"/>
</dbReference>
<evidence type="ECO:0000313" key="4">
    <source>
        <dbReference type="EMBL" id="WPU66497.1"/>
    </source>
</evidence>
<evidence type="ECO:0000259" key="3">
    <source>
        <dbReference type="PROSITE" id="PS50110"/>
    </source>
</evidence>
<dbReference type="PANTHER" id="PTHR44591:SF3">
    <property type="entry name" value="RESPONSE REGULATORY DOMAIN-CONTAINING PROTEIN"/>
    <property type="match status" value="1"/>
</dbReference>
<dbReference type="Gene3D" id="3.40.50.2300">
    <property type="match status" value="1"/>
</dbReference>
<keyword evidence="5" id="KW-1185">Reference proteome</keyword>
<sequence length="125" mass="14359">MTLKILVIDDETEIAEIIRDLLEMEGYKVESAYDGKSGIEVYLKSKPDLIITDNMMPLMSGVEMIKSIREIHGDKKVKIILSSAGLMHQNVKIEWDLFLRKPPNIEEILKAIQTLFPERDEKQSN</sequence>
<proteinExistence type="predicted"/>
<evidence type="ECO:0000256" key="2">
    <source>
        <dbReference type="PROSITE-ProRule" id="PRU00169"/>
    </source>
</evidence>
<dbReference type="SMART" id="SM00448">
    <property type="entry name" value="REC"/>
    <property type="match status" value="1"/>
</dbReference>
<gene>
    <name evidence="4" type="ORF">SOO65_07040</name>
</gene>
<keyword evidence="1 2" id="KW-0597">Phosphoprotein</keyword>
<evidence type="ECO:0000256" key="1">
    <source>
        <dbReference type="ARBA" id="ARBA00022553"/>
    </source>
</evidence>
<dbReference type="InterPro" id="IPR001789">
    <property type="entry name" value="Sig_transdc_resp-reg_receiver"/>
</dbReference>
<dbReference type="GO" id="GO:0000160">
    <property type="term" value="P:phosphorelay signal transduction system"/>
    <property type="evidence" value="ECO:0007669"/>
    <property type="project" value="InterPro"/>
</dbReference>
<dbReference type="KEGG" id="psti:SOO65_07040"/>
<dbReference type="InterPro" id="IPR050595">
    <property type="entry name" value="Bact_response_regulator"/>
</dbReference>
<reference evidence="4 5" key="1">
    <citation type="submission" date="2023-11" db="EMBL/GenBank/DDBJ databases">
        <title>Peredibacter starrii A3.12.</title>
        <authorList>
            <person name="Mitchell R.J."/>
        </authorList>
    </citation>
    <scope>NUCLEOTIDE SEQUENCE [LARGE SCALE GENOMIC DNA]</scope>
    <source>
        <strain evidence="4 5">A3.12</strain>
    </source>
</reference>
<dbReference type="PANTHER" id="PTHR44591">
    <property type="entry name" value="STRESS RESPONSE REGULATOR PROTEIN 1"/>
    <property type="match status" value="1"/>
</dbReference>
<dbReference type="AlphaFoldDB" id="A0AAX4HT88"/>